<feature type="transmembrane region" description="Helical" evidence="7">
    <location>
        <begin position="57"/>
        <end position="75"/>
    </location>
</feature>
<feature type="transmembrane region" description="Helical" evidence="7">
    <location>
        <begin position="196"/>
        <end position="215"/>
    </location>
</feature>
<evidence type="ECO:0000313" key="8">
    <source>
        <dbReference type="EMBL" id="KMU53861.1"/>
    </source>
</evidence>
<keyword evidence="4 7" id="KW-0812">Transmembrane</keyword>
<comment type="subcellular location">
    <subcellularLocation>
        <location evidence="1">Cell membrane</location>
        <topology evidence="1">Multi-pass membrane protein</topology>
    </subcellularLocation>
</comment>
<keyword evidence="5 7" id="KW-1133">Transmembrane helix</keyword>
<feature type="transmembrane region" description="Helical" evidence="7">
    <location>
        <begin position="128"/>
        <end position="149"/>
    </location>
</feature>
<dbReference type="NCBIfam" id="NF011568">
    <property type="entry name" value="PRK14992.1"/>
    <property type="match status" value="1"/>
</dbReference>
<dbReference type="InterPro" id="IPR005614">
    <property type="entry name" value="NrfD-like"/>
</dbReference>
<dbReference type="GO" id="GO:0005886">
    <property type="term" value="C:plasma membrane"/>
    <property type="evidence" value="ECO:0007669"/>
    <property type="project" value="UniProtKB-SubCell"/>
</dbReference>
<evidence type="ECO:0000256" key="7">
    <source>
        <dbReference type="SAM" id="Phobius"/>
    </source>
</evidence>
<accession>A0A656VP80</accession>
<dbReference type="InterPro" id="IPR052049">
    <property type="entry name" value="Electron_transfer_protein"/>
</dbReference>
<evidence type="ECO:0000256" key="3">
    <source>
        <dbReference type="ARBA" id="ARBA00022475"/>
    </source>
</evidence>
<dbReference type="RefSeq" id="WP_049294873.1">
    <property type="nucleotide sequence ID" value="NZ_CAMITE010000010.1"/>
</dbReference>
<protein>
    <submittedName>
        <fullName evidence="8">Tetrathionate reductase subunit C</fullName>
    </submittedName>
</protein>
<keyword evidence="3" id="KW-1003">Cell membrane</keyword>
<dbReference type="PROSITE" id="PS51257">
    <property type="entry name" value="PROKAR_LIPOPROTEIN"/>
    <property type="match status" value="1"/>
</dbReference>
<dbReference type="Gene3D" id="1.20.1630.10">
    <property type="entry name" value="Formate dehydrogenase/DMSO reductase domain"/>
    <property type="match status" value="1"/>
</dbReference>
<feature type="transmembrane region" description="Helical" evidence="7">
    <location>
        <begin position="235"/>
        <end position="256"/>
    </location>
</feature>
<dbReference type="PANTHER" id="PTHR34856">
    <property type="entry name" value="PROTEIN NRFD"/>
    <property type="match status" value="1"/>
</dbReference>
<sequence length="341" mass="37700">MSRQLMIAEVLGQPQAVSWLPWAVQYFFFIGIAACAALLACVWRWRGGDNAAHLERMALFIGLTCAITAPLALTADLHQTARFWHFYAYPTPWSWMPWGALFLPLFTLLIGLWFLALEFARLTGRPVALLRGIAPACALVAIGLLLYTGREVSVVRARPIWFSYGFPIVMFLSALQALLALLLLTLRERPGLQAPLARGMLLTLLLLGGAILLWVCGDTLSGAAVRHWLQTQAMARRYAVGWIALWGLTLACAAWAGSRRLPRGGTTLLVAGALGLSWLMRWTLLIEVQTIPKYNATYSPYSLPLGTDGLLAIVGTFGLWLALMIMVREAQAFLLRRKQHG</sequence>
<name>A0A656VP80_SERMA</name>
<dbReference type="EMBL" id="LFJS01000003">
    <property type="protein sequence ID" value="KMU53861.1"/>
    <property type="molecule type" value="Genomic_DNA"/>
</dbReference>
<dbReference type="AlphaFoldDB" id="A0A656VP80"/>
<evidence type="ECO:0000256" key="5">
    <source>
        <dbReference type="ARBA" id="ARBA00022989"/>
    </source>
</evidence>
<feature type="transmembrane region" description="Helical" evidence="7">
    <location>
        <begin position="95"/>
        <end position="116"/>
    </location>
</feature>
<feature type="transmembrane region" description="Helical" evidence="7">
    <location>
        <begin position="268"/>
        <end position="289"/>
    </location>
</feature>
<proteinExistence type="inferred from homology"/>
<evidence type="ECO:0000313" key="9">
    <source>
        <dbReference type="Proteomes" id="UP000037482"/>
    </source>
</evidence>
<feature type="transmembrane region" description="Helical" evidence="7">
    <location>
        <begin position="161"/>
        <end position="184"/>
    </location>
</feature>
<dbReference type="Pfam" id="PF03916">
    <property type="entry name" value="NrfD"/>
    <property type="match status" value="1"/>
</dbReference>
<feature type="transmembrane region" description="Helical" evidence="7">
    <location>
        <begin position="26"/>
        <end position="45"/>
    </location>
</feature>
<comment type="similarity">
    <text evidence="2">Belongs to the NrfD family.</text>
</comment>
<keyword evidence="6 7" id="KW-0472">Membrane</keyword>
<dbReference type="GeneID" id="87006966"/>
<dbReference type="Proteomes" id="UP000037482">
    <property type="component" value="Unassembled WGS sequence"/>
</dbReference>
<gene>
    <name evidence="8" type="ORF">AB868_00554</name>
</gene>
<feature type="transmembrane region" description="Helical" evidence="7">
    <location>
        <begin position="309"/>
        <end position="327"/>
    </location>
</feature>
<evidence type="ECO:0000256" key="2">
    <source>
        <dbReference type="ARBA" id="ARBA00008929"/>
    </source>
</evidence>
<dbReference type="PANTHER" id="PTHR34856:SF2">
    <property type="entry name" value="PROTEIN NRFD"/>
    <property type="match status" value="1"/>
</dbReference>
<evidence type="ECO:0000256" key="1">
    <source>
        <dbReference type="ARBA" id="ARBA00004651"/>
    </source>
</evidence>
<organism evidence="8 9">
    <name type="scientific">Serratia marcescens</name>
    <dbReference type="NCBI Taxonomy" id="615"/>
    <lineage>
        <taxon>Bacteria</taxon>
        <taxon>Pseudomonadati</taxon>
        <taxon>Pseudomonadota</taxon>
        <taxon>Gammaproteobacteria</taxon>
        <taxon>Enterobacterales</taxon>
        <taxon>Yersiniaceae</taxon>
        <taxon>Serratia</taxon>
    </lineage>
</organism>
<reference evidence="8 9" key="1">
    <citation type="submission" date="2015-06" db="EMBL/GenBank/DDBJ databases">
        <title>Draft Genome of Serratia marcescens Strain AH0650_Sm1.</title>
        <authorList>
            <person name="Wan Y."/>
            <person name="Gorrie C."/>
            <person name="Holt K."/>
        </authorList>
    </citation>
    <scope>NUCLEOTIDE SEQUENCE [LARGE SCALE GENOMIC DNA]</scope>
    <source>
        <strain evidence="8 9">AH0650_Sm1</strain>
    </source>
</reference>
<comment type="caution">
    <text evidence="8">The sequence shown here is derived from an EMBL/GenBank/DDBJ whole genome shotgun (WGS) entry which is preliminary data.</text>
</comment>
<evidence type="ECO:0000256" key="6">
    <source>
        <dbReference type="ARBA" id="ARBA00023136"/>
    </source>
</evidence>
<evidence type="ECO:0000256" key="4">
    <source>
        <dbReference type="ARBA" id="ARBA00022692"/>
    </source>
</evidence>